<dbReference type="EMBL" id="NMUH01004457">
    <property type="protein sequence ID" value="MQM09721.1"/>
    <property type="molecule type" value="Genomic_DNA"/>
</dbReference>
<evidence type="ECO:0000313" key="4">
    <source>
        <dbReference type="Proteomes" id="UP000652761"/>
    </source>
</evidence>
<accession>A0A843WWX4</accession>
<sequence length="739" mass="80169">MLEPREADIPALFLFLVVLPLVTYILLGKWNDATKKNARISMLAQLAAEEALRVEAMATSDVISAGPSQKIGPYQCARCFGPATTRCSRCKSVRYCMVLELLEERTGNLGEKGGPVGSRGETFMGTVAAPHSGKCQIIHWRQGHKQECQQWQNDNCSRFGIQASMLESIHHRSFPDSSNAPFILNDIQEPMYQSISSEMLGDPNRDILPISALERNAHDKKFSHRRKRESSRDEEVNGCSVEEIDDNDASDGTPNSGTSYNDVPGKGPSRKSESGSDSSTISDEMHRRHNTNSPEHFHVPTPSKGGMCEQNKLAGQISSVFGPITSGDNPCSVTSDKITTKLCKAEMDSGQDKVGALDAELHSTNGTLNPCSSAERTAVTGGMKFKKPPYTIEPSKHLLQKSVMKGITENSCPGVERPVCMDKKSDVPEVSASAAARAQSNFGVSTTGDSRMVDARKLPKLPKRSSGIASDNLKKHKMLFPYEELVKYFQCEVRDAYPRGLLNCGNRCCWLGARDLWAWSASPADGVGGGVDGEAVRSLLQERWLQGNPWMVKKVHRDGLLAIGSSGEAVKEAGAAGVLLCGGLILKILPWSIERGTYPSPSKGELWVKLVGMPLLLCDEAGFAFLVCGFYKHIAQAGQQRRVALRELGFRGSQTQVEDKKCTAISISKCSAQESKSWPNAMVERGVEPGQALSMPGSGDGGISSLTMGCLCAMDRLELRLGPAGRMEACKCMSGSARR</sequence>
<feature type="compositionally biased region" description="Polar residues" evidence="1">
    <location>
        <begin position="250"/>
        <end position="261"/>
    </location>
</feature>
<dbReference type="Proteomes" id="UP000652761">
    <property type="component" value="Unassembled WGS sequence"/>
</dbReference>
<name>A0A843WWX4_COLES</name>
<protein>
    <submittedName>
        <fullName evidence="3">Uncharacterized protein</fullName>
    </submittedName>
</protein>
<keyword evidence="2" id="KW-1133">Transmembrane helix</keyword>
<keyword evidence="2" id="KW-0472">Membrane</keyword>
<feature type="transmembrane region" description="Helical" evidence="2">
    <location>
        <begin position="12"/>
        <end position="30"/>
    </location>
</feature>
<reference evidence="3" key="1">
    <citation type="submission" date="2017-07" db="EMBL/GenBank/DDBJ databases">
        <title>Taro Niue Genome Assembly and Annotation.</title>
        <authorList>
            <person name="Atibalentja N."/>
            <person name="Keating K."/>
            <person name="Fields C.J."/>
        </authorList>
    </citation>
    <scope>NUCLEOTIDE SEQUENCE</scope>
    <source>
        <strain evidence="3">Niue_2</strain>
        <tissue evidence="3">Leaf</tissue>
    </source>
</reference>
<organism evidence="3 4">
    <name type="scientific">Colocasia esculenta</name>
    <name type="common">Wild taro</name>
    <name type="synonym">Arum esculentum</name>
    <dbReference type="NCBI Taxonomy" id="4460"/>
    <lineage>
        <taxon>Eukaryota</taxon>
        <taxon>Viridiplantae</taxon>
        <taxon>Streptophyta</taxon>
        <taxon>Embryophyta</taxon>
        <taxon>Tracheophyta</taxon>
        <taxon>Spermatophyta</taxon>
        <taxon>Magnoliopsida</taxon>
        <taxon>Liliopsida</taxon>
        <taxon>Araceae</taxon>
        <taxon>Aroideae</taxon>
        <taxon>Colocasieae</taxon>
        <taxon>Colocasia</taxon>
    </lineage>
</organism>
<dbReference type="OrthoDB" id="1727821at2759"/>
<gene>
    <name evidence="3" type="ORF">Taro_042599</name>
</gene>
<evidence type="ECO:0000313" key="3">
    <source>
        <dbReference type="EMBL" id="MQM09721.1"/>
    </source>
</evidence>
<feature type="region of interest" description="Disordered" evidence="1">
    <location>
        <begin position="218"/>
        <end position="308"/>
    </location>
</feature>
<dbReference type="AlphaFoldDB" id="A0A843WWX4"/>
<evidence type="ECO:0000256" key="1">
    <source>
        <dbReference type="SAM" id="MobiDB-lite"/>
    </source>
</evidence>
<keyword evidence="4" id="KW-1185">Reference proteome</keyword>
<proteinExistence type="predicted"/>
<evidence type="ECO:0000256" key="2">
    <source>
        <dbReference type="SAM" id="Phobius"/>
    </source>
</evidence>
<comment type="caution">
    <text evidence="3">The sequence shown here is derived from an EMBL/GenBank/DDBJ whole genome shotgun (WGS) entry which is preliminary data.</text>
</comment>
<keyword evidence="2" id="KW-0812">Transmembrane</keyword>